<feature type="transmembrane region" description="Helical" evidence="2">
    <location>
        <begin position="469"/>
        <end position="488"/>
    </location>
</feature>
<proteinExistence type="predicted"/>
<evidence type="ECO:0000313" key="5">
    <source>
        <dbReference type="Proteomes" id="UP000470470"/>
    </source>
</evidence>
<gene>
    <name evidence="4" type="ORF">G1H19_12535</name>
</gene>
<accession>A0A7K3WFX7</accession>
<feature type="transmembrane region" description="Helical" evidence="2">
    <location>
        <begin position="607"/>
        <end position="629"/>
    </location>
</feature>
<feature type="transmembrane region" description="Helical" evidence="2">
    <location>
        <begin position="531"/>
        <end position="552"/>
    </location>
</feature>
<feature type="transmembrane region" description="Helical" evidence="2">
    <location>
        <begin position="500"/>
        <end position="519"/>
    </location>
</feature>
<feature type="transmembrane region" description="Helical" evidence="2">
    <location>
        <begin position="715"/>
        <end position="737"/>
    </location>
</feature>
<dbReference type="InterPro" id="IPR017850">
    <property type="entry name" value="Alkaline_phosphatase_core_sf"/>
</dbReference>
<dbReference type="EMBL" id="JAAGWK010000016">
    <property type="protein sequence ID" value="NEL54829.1"/>
    <property type="molecule type" value="Genomic_DNA"/>
</dbReference>
<feature type="region of interest" description="Disordered" evidence="1">
    <location>
        <begin position="130"/>
        <end position="185"/>
    </location>
</feature>
<keyword evidence="3" id="KW-0732">Signal</keyword>
<dbReference type="Proteomes" id="UP000470470">
    <property type="component" value="Unassembled WGS sequence"/>
</dbReference>
<reference evidence="4 5" key="1">
    <citation type="submission" date="2020-02" db="EMBL/GenBank/DDBJ databases">
        <title>The whole genome sequence of CPCC 205119.</title>
        <authorList>
            <person name="Jiang Z."/>
        </authorList>
    </citation>
    <scope>NUCLEOTIDE SEQUENCE [LARGE SCALE GENOMIC DNA]</scope>
    <source>
        <strain evidence="4 5">CPCC 205119</strain>
    </source>
</reference>
<keyword evidence="2" id="KW-0812">Transmembrane</keyword>
<comment type="caution">
    <text evidence="4">The sequence shown here is derived from an EMBL/GenBank/DDBJ whole genome shotgun (WGS) entry which is preliminary data.</text>
</comment>
<feature type="chain" id="PRO_5029901159" evidence="3">
    <location>
        <begin position="39"/>
        <end position="835"/>
    </location>
</feature>
<feature type="transmembrane region" description="Helical" evidence="2">
    <location>
        <begin position="433"/>
        <end position="457"/>
    </location>
</feature>
<feature type="transmembrane region" description="Helical" evidence="2">
    <location>
        <begin position="767"/>
        <end position="786"/>
    </location>
</feature>
<evidence type="ECO:0000313" key="4">
    <source>
        <dbReference type="EMBL" id="NEL54829.1"/>
    </source>
</evidence>
<protein>
    <submittedName>
        <fullName evidence="4">Uncharacterized protein</fullName>
    </submittedName>
</protein>
<feature type="region of interest" description="Disordered" evidence="1">
    <location>
        <begin position="42"/>
        <end position="63"/>
    </location>
</feature>
<organism evidence="4 5">
    <name type="scientific">Goekera deserti</name>
    <dbReference type="NCBI Taxonomy" id="2497753"/>
    <lineage>
        <taxon>Bacteria</taxon>
        <taxon>Bacillati</taxon>
        <taxon>Actinomycetota</taxon>
        <taxon>Actinomycetes</taxon>
        <taxon>Geodermatophilales</taxon>
        <taxon>Geodermatophilaceae</taxon>
        <taxon>Goekera</taxon>
    </lineage>
</organism>
<evidence type="ECO:0000256" key="3">
    <source>
        <dbReference type="SAM" id="SignalP"/>
    </source>
</evidence>
<dbReference type="AlphaFoldDB" id="A0A7K3WFX7"/>
<keyword evidence="5" id="KW-1185">Reference proteome</keyword>
<sequence>MTTARTRSRPPARTRARLATALLGVLGLGLLLPGPAAAAPAPSGSAVLAADQPAGDDTDGQATDGYAADRVVLVGVPGLRWSDVDAVATPQLWSLAGESSIGALSVRSARSTTCLLDGWASAGAGNRARYPSEEPLLLDPQPSAPLPDDTVGDGDPTGDDPTEDDSADDTGDGATGLGPCGQQEQTARVGLADPAGTVARIAADAGTRRFGAEPGALGETVGCATVVGRSASVAVAARGAGLTVTDEPATDPAGVADQLDAGCPLVLVSLDALVDAGAAPDAPAAGDPAAGDPAAGDPAAVDPAVRAAAVARVDAAVGLVRAALAQLPGSTLLLVQGVSEVDGDEAQLHVSMVSGPGFGTGWLTSASTGRAPFVQLIDTAPTVLRALGETAPASMNGQPVRTAGARPDLATAVRQLDLANTAAMVHHSTVGGFFWSLVAVAALLVLAGSLVLGGFSGRPGVAAGSRARRWLRPACLLAASLPIATYLANALPWERSGSPRLALVGAVLAVTVLLAVVAARGPWRRRRLGPPVAVLAVTLGTLLGDALTGSHLELDGLLGYDAIVAGRFVGFGNLSSGLLSVSGLLLTAAVATALGRRAGSRTAAADRWVIGTVAVLGLAVVAVVGAPFWGRDFGGVLSGLPGFVLLAMLLGHVRVTVARLVLVAGVGVLGVSVVALLDWLRPAESRTAIGRFVDQLIEGRAWTVVSRKAQANVDILLGSALAWMLPVCLVTAVWLLYRPGSLRGGPGGLLRSRPGHAPGGLPPADLAVLRTGLLAVAFTLVIGAAVNDSGVALPATAATLLLPLLVWLAAAPPVAPGPAEPADGQRPAHAPSAAA</sequence>
<feature type="transmembrane region" description="Helical" evidence="2">
    <location>
        <begin position="572"/>
        <end position="595"/>
    </location>
</feature>
<name>A0A7K3WFX7_9ACTN</name>
<feature type="signal peptide" evidence="3">
    <location>
        <begin position="1"/>
        <end position="38"/>
    </location>
</feature>
<keyword evidence="2" id="KW-1133">Transmembrane helix</keyword>
<dbReference type="SUPFAM" id="SSF53649">
    <property type="entry name" value="Alkaline phosphatase-like"/>
    <property type="match status" value="1"/>
</dbReference>
<keyword evidence="2" id="KW-0472">Membrane</keyword>
<feature type="compositionally biased region" description="Acidic residues" evidence="1">
    <location>
        <begin position="150"/>
        <end position="171"/>
    </location>
</feature>
<evidence type="ECO:0000256" key="1">
    <source>
        <dbReference type="SAM" id="MobiDB-lite"/>
    </source>
</evidence>
<feature type="transmembrane region" description="Helical" evidence="2">
    <location>
        <begin position="660"/>
        <end position="680"/>
    </location>
</feature>
<evidence type="ECO:0000256" key="2">
    <source>
        <dbReference type="SAM" id="Phobius"/>
    </source>
</evidence>
<feature type="transmembrane region" description="Helical" evidence="2">
    <location>
        <begin position="792"/>
        <end position="810"/>
    </location>
</feature>
<dbReference type="RefSeq" id="WP_152731172.1">
    <property type="nucleotide sequence ID" value="NZ_JAABOZ010000001.1"/>
</dbReference>